<dbReference type="EMBL" id="ML978074">
    <property type="protein sequence ID" value="KAF2011750.1"/>
    <property type="molecule type" value="Genomic_DNA"/>
</dbReference>
<dbReference type="RefSeq" id="XP_033380089.1">
    <property type="nucleotide sequence ID" value="XM_033522801.1"/>
</dbReference>
<feature type="region of interest" description="Disordered" evidence="4">
    <location>
        <begin position="1"/>
        <end position="31"/>
    </location>
</feature>
<evidence type="ECO:0000259" key="5">
    <source>
        <dbReference type="PROSITE" id="PS50048"/>
    </source>
</evidence>
<evidence type="ECO:0000313" key="6">
    <source>
        <dbReference type="EMBL" id="KAF2011750.1"/>
    </source>
</evidence>
<feature type="compositionally biased region" description="Polar residues" evidence="4">
    <location>
        <begin position="9"/>
        <end position="19"/>
    </location>
</feature>
<dbReference type="PROSITE" id="PS00463">
    <property type="entry name" value="ZN2_CY6_FUNGAL_1"/>
    <property type="match status" value="1"/>
</dbReference>
<dbReference type="PANTHER" id="PTHR31001">
    <property type="entry name" value="UNCHARACTERIZED TRANSCRIPTIONAL REGULATORY PROTEIN"/>
    <property type="match status" value="1"/>
</dbReference>
<dbReference type="Pfam" id="PF04082">
    <property type="entry name" value="Fungal_trans"/>
    <property type="match status" value="1"/>
</dbReference>
<dbReference type="Gene3D" id="4.10.240.10">
    <property type="entry name" value="Zn(2)-C6 fungal-type DNA-binding domain"/>
    <property type="match status" value="1"/>
</dbReference>
<evidence type="ECO:0000256" key="2">
    <source>
        <dbReference type="ARBA" id="ARBA00022723"/>
    </source>
</evidence>
<reference evidence="6" key="1">
    <citation type="journal article" date="2020" name="Stud. Mycol.">
        <title>101 Dothideomycetes genomes: a test case for predicting lifestyles and emergence of pathogens.</title>
        <authorList>
            <person name="Haridas S."/>
            <person name="Albert R."/>
            <person name="Binder M."/>
            <person name="Bloem J."/>
            <person name="Labutti K."/>
            <person name="Salamov A."/>
            <person name="Andreopoulos B."/>
            <person name="Baker S."/>
            <person name="Barry K."/>
            <person name="Bills G."/>
            <person name="Bluhm B."/>
            <person name="Cannon C."/>
            <person name="Castanera R."/>
            <person name="Culley D."/>
            <person name="Daum C."/>
            <person name="Ezra D."/>
            <person name="Gonzalez J."/>
            <person name="Henrissat B."/>
            <person name="Kuo A."/>
            <person name="Liang C."/>
            <person name="Lipzen A."/>
            <person name="Lutzoni F."/>
            <person name="Magnuson J."/>
            <person name="Mondo S."/>
            <person name="Nolan M."/>
            <person name="Ohm R."/>
            <person name="Pangilinan J."/>
            <person name="Park H.-J."/>
            <person name="Ramirez L."/>
            <person name="Alfaro M."/>
            <person name="Sun H."/>
            <person name="Tritt A."/>
            <person name="Yoshinaga Y."/>
            <person name="Zwiers L.-H."/>
            <person name="Turgeon B."/>
            <person name="Goodwin S."/>
            <person name="Spatafora J."/>
            <person name="Crous P."/>
            <person name="Grigoriev I."/>
        </authorList>
    </citation>
    <scope>NUCLEOTIDE SEQUENCE</scope>
    <source>
        <strain evidence="6">CBS 175.79</strain>
    </source>
</reference>
<dbReference type="InterPro" id="IPR001138">
    <property type="entry name" value="Zn2Cys6_DnaBD"/>
</dbReference>
<protein>
    <recommendedName>
        <fullName evidence="5">Zn(2)-C6 fungal-type domain-containing protein</fullName>
    </recommendedName>
</protein>
<dbReference type="Pfam" id="PF00172">
    <property type="entry name" value="Zn_clus"/>
    <property type="match status" value="1"/>
</dbReference>
<dbReference type="GO" id="GO:0008270">
    <property type="term" value="F:zinc ion binding"/>
    <property type="evidence" value="ECO:0007669"/>
    <property type="project" value="InterPro"/>
</dbReference>
<dbReference type="CDD" id="cd00067">
    <property type="entry name" value="GAL4"/>
    <property type="match status" value="1"/>
</dbReference>
<sequence length="824" mass="92978">MFPTPSPPHGNSSRASPSVTGERKAPKEQPRIRRRNRLITSCLECRRRKLKCDKLQPCTNCTKFSRDCLYIAPALDPAGQAKIANLKEKMGMLEKTLEEDIARRTRSEQSITGMGVLSKSQLPGMADDLSDQEDEEDVKDLVPTSLAIEDAAYYEDEDVNEDLIDLGISLGKLRITERVGGFVRPRFNEELGQAIKKLPKTEDSNLNPFLKQSPSTWMAPGHEYIPPSSSFCFSSGLHKTTLLTHLPSKVMVDKLMDHYWRAVHIVARTVHRPSFERQYERFWNDISVGIEPRSSFQAVVFAALLSSTISMTENKILEEFGVARDSLVDNFREGTEAALSRANFLHTTRLETLQAFVMYLISLCRAEVTRAHSALTGTCIRLAECMSLHRDPSHYTSNAIEQHVRRLVWYQICFLDLRTCEATGPRPQIRREDFDTRFPNNIDDADLEKGIQVNEDRNYFTDMTIMRMRIECYEMHRVLWTERPKLDSKRTTLTTLLSKIQRFCQAMEKTYLPFLHKNQPLHVLAMEIYGILSCRMYVMVLQKFTSTHYRIMPERLRSMSMSCAIMTLEHSMVIETTPALSTWSWYVGALHQNHAALLLLSEFYITNERDPSVEARIWRCLDHVFSLSPSITGEAKCRMVLEELRGRIETYHATRRVRAPARMEHAGPPEDPGASEQRDRRSSSVQSGVSSSFTVSSGNSSHHLQPGYQHQSQMANLDSMASLNYSLGAGNSPALHPQASAEVHNYTFAGPAHDGTISQSAGTGTSPSQGQHSHEQSESSITTGSSSEPNNAAGMLGGTGGSPLDMLPEIDWVSSYFPFQQEYD</sequence>
<dbReference type="GO" id="GO:0000981">
    <property type="term" value="F:DNA-binding transcription factor activity, RNA polymerase II-specific"/>
    <property type="evidence" value="ECO:0007669"/>
    <property type="project" value="InterPro"/>
</dbReference>
<dbReference type="CDD" id="cd12148">
    <property type="entry name" value="fungal_TF_MHR"/>
    <property type="match status" value="1"/>
</dbReference>
<feature type="domain" description="Zn(2)-C6 fungal-type" evidence="5">
    <location>
        <begin position="41"/>
        <end position="70"/>
    </location>
</feature>
<evidence type="ECO:0000256" key="3">
    <source>
        <dbReference type="ARBA" id="ARBA00023242"/>
    </source>
</evidence>
<feature type="compositionally biased region" description="Polar residues" evidence="4">
    <location>
        <begin position="756"/>
        <end position="765"/>
    </location>
</feature>
<feature type="compositionally biased region" description="Basic and acidic residues" evidence="4">
    <location>
        <begin position="21"/>
        <end position="31"/>
    </location>
</feature>
<dbReference type="AlphaFoldDB" id="A0A6A5XFN5"/>
<organism evidence="6 7">
    <name type="scientific">Aaosphaeria arxii CBS 175.79</name>
    <dbReference type="NCBI Taxonomy" id="1450172"/>
    <lineage>
        <taxon>Eukaryota</taxon>
        <taxon>Fungi</taxon>
        <taxon>Dikarya</taxon>
        <taxon>Ascomycota</taxon>
        <taxon>Pezizomycotina</taxon>
        <taxon>Dothideomycetes</taxon>
        <taxon>Pleosporomycetidae</taxon>
        <taxon>Pleosporales</taxon>
        <taxon>Pleosporales incertae sedis</taxon>
        <taxon>Aaosphaeria</taxon>
    </lineage>
</organism>
<name>A0A6A5XFN5_9PLEO</name>
<comment type="subcellular location">
    <subcellularLocation>
        <location evidence="1">Nucleus</location>
    </subcellularLocation>
</comment>
<dbReference type="SMART" id="SM00066">
    <property type="entry name" value="GAL4"/>
    <property type="match status" value="1"/>
</dbReference>
<keyword evidence="3" id="KW-0539">Nucleus</keyword>
<dbReference type="GO" id="GO:0003677">
    <property type="term" value="F:DNA binding"/>
    <property type="evidence" value="ECO:0007669"/>
    <property type="project" value="InterPro"/>
</dbReference>
<dbReference type="OrthoDB" id="424974at2759"/>
<feature type="region of interest" description="Disordered" evidence="4">
    <location>
        <begin position="748"/>
        <end position="804"/>
    </location>
</feature>
<keyword evidence="2" id="KW-0479">Metal-binding</keyword>
<evidence type="ECO:0000313" key="7">
    <source>
        <dbReference type="Proteomes" id="UP000799778"/>
    </source>
</evidence>
<dbReference type="GeneID" id="54280198"/>
<proteinExistence type="predicted"/>
<dbReference type="InterPro" id="IPR036864">
    <property type="entry name" value="Zn2-C6_fun-type_DNA-bd_sf"/>
</dbReference>
<keyword evidence="7" id="KW-1185">Reference proteome</keyword>
<feature type="compositionally biased region" description="Low complexity" evidence="4">
    <location>
        <begin position="683"/>
        <end position="701"/>
    </location>
</feature>
<evidence type="ECO:0000256" key="1">
    <source>
        <dbReference type="ARBA" id="ARBA00004123"/>
    </source>
</evidence>
<accession>A0A6A5XFN5</accession>
<gene>
    <name evidence="6" type="ORF">BU24DRAFT_288514</name>
</gene>
<dbReference type="PROSITE" id="PS50048">
    <property type="entry name" value="ZN2_CY6_FUNGAL_2"/>
    <property type="match status" value="1"/>
</dbReference>
<dbReference type="GO" id="GO:0006351">
    <property type="term" value="P:DNA-templated transcription"/>
    <property type="evidence" value="ECO:0007669"/>
    <property type="project" value="InterPro"/>
</dbReference>
<dbReference type="PANTHER" id="PTHR31001:SF40">
    <property type="entry name" value="ZN(II)2CYS6 TRANSCRIPTION FACTOR (EUROFUNG)"/>
    <property type="match status" value="1"/>
</dbReference>
<dbReference type="InterPro" id="IPR050613">
    <property type="entry name" value="Sec_Metabolite_Reg"/>
</dbReference>
<dbReference type="Proteomes" id="UP000799778">
    <property type="component" value="Unassembled WGS sequence"/>
</dbReference>
<feature type="region of interest" description="Disordered" evidence="4">
    <location>
        <begin position="655"/>
        <end position="711"/>
    </location>
</feature>
<dbReference type="InterPro" id="IPR007219">
    <property type="entry name" value="XnlR_reg_dom"/>
</dbReference>
<feature type="compositionally biased region" description="Low complexity" evidence="4">
    <location>
        <begin position="778"/>
        <end position="788"/>
    </location>
</feature>
<evidence type="ECO:0000256" key="4">
    <source>
        <dbReference type="SAM" id="MobiDB-lite"/>
    </source>
</evidence>
<dbReference type="SMART" id="SM00906">
    <property type="entry name" value="Fungal_trans"/>
    <property type="match status" value="1"/>
</dbReference>
<dbReference type="GO" id="GO:0005634">
    <property type="term" value="C:nucleus"/>
    <property type="evidence" value="ECO:0007669"/>
    <property type="project" value="UniProtKB-SubCell"/>
</dbReference>
<dbReference type="SUPFAM" id="SSF57701">
    <property type="entry name" value="Zn2/Cys6 DNA-binding domain"/>
    <property type="match status" value="1"/>
</dbReference>